<dbReference type="EMBL" id="KP280063">
    <property type="protein sequence ID" value="AJF40890.1"/>
    <property type="molecule type" value="Genomic_DNA"/>
</dbReference>
<organism evidence="1 2">
    <name type="scientific">Vibrio phage phi 3</name>
    <dbReference type="NCBI Taxonomy" id="1589298"/>
    <lineage>
        <taxon>Viruses</taxon>
        <taxon>Duplodnaviria</taxon>
        <taxon>Heunggongvirae</taxon>
        <taxon>Uroviricota</taxon>
        <taxon>Caudoviricetes</taxon>
        <taxon>Demerecviridae</taxon>
        <taxon>Ermolyevavirinae</taxon>
        <taxon>Jesfedecavirus</taxon>
        <taxon>Jesfedecavirus phi3</taxon>
    </lineage>
</organism>
<evidence type="ECO:0000313" key="1">
    <source>
        <dbReference type="EMBL" id="AJF40890.1"/>
    </source>
</evidence>
<dbReference type="GeneID" id="26634101"/>
<sequence>MKATIKDFFGSNLEQEVLDEVVLLPEGVYAVGTYNLAFDLSDFEFLLASGVISTDANMNNAIRVTSEIDVASLKQRAWLVGERTQTAGSGTGEITLSYLGERSVYVGLVSTGSAMLARFTKLVGYKRRISRVGIDELMSAMSLPNLCANADLTDNPINQRAFNGNWSTLTTGAYGYDQWMKVSSTRMGYVIEAGKYRPNTKHTVTRDDVVIGEFTSPASGHFAVALPFATTGKFDIYAGQFKRPWHPVQDGFDRCLEHYEVGESTYVNNSTTANRAHYYQVRFTKRKRKVPSVLRTGNGSVNADSARTAFALPTNFGFYMNKATSANAPYALGGSWQADASITLAELNNQIINII</sequence>
<name>A0A0B5HEB6_9CAUD</name>
<dbReference type="OrthoDB" id="31306at10239"/>
<gene>
    <name evidence="1" type="ORF">SBVP3_00123</name>
</gene>
<dbReference type="KEGG" id="vg:26634101"/>
<protein>
    <submittedName>
        <fullName evidence="1">Uncharacterized protein</fullName>
    </submittedName>
</protein>
<dbReference type="Proteomes" id="UP000031804">
    <property type="component" value="Segment"/>
</dbReference>
<evidence type="ECO:0000313" key="2">
    <source>
        <dbReference type="Proteomes" id="UP000031804"/>
    </source>
</evidence>
<dbReference type="RefSeq" id="YP_009207588.1">
    <property type="nucleotide sequence ID" value="NC_028895.1"/>
</dbReference>
<proteinExistence type="predicted"/>
<reference evidence="1 2" key="1">
    <citation type="submission" date="2014-12" db="EMBL/GenBank/DDBJ databases">
        <title>Complete genome sequences of three Vibrio cholerae specific bacteriophages.</title>
        <authorList>
            <person name="Bhandare S.G."/>
            <person name="Warry A."/>
            <person name="Emes R.D."/>
            <person name="Hooton S.P.T."/>
            <person name="Barrow P.A."/>
            <person name="Atterbury R.J."/>
        </authorList>
    </citation>
    <scope>NUCLEOTIDE SEQUENCE [LARGE SCALE GENOMIC DNA]</scope>
</reference>
<accession>A0A0B5HEB6</accession>
<keyword evidence="2" id="KW-1185">Reference proteome</keyword>